<organism evidence="1 2">
    <name type="scientific">Dibothriocephalus latus</name>
    <name type="common">Fish tapeworm</name>
    <name type="synonym">Diphyllobothrium latum</name>
    <dbReference type="NCBI Taxonomy" id="60516"/>
    <lineage>
        <taxon>Eukaryota</taxon>
        <taxon>Metazoa</taxon>
        <taxon>Spiralia</taxon>
        <taxon>Lophotrochozoa</taxon>
        <taxon>Platyhelminthes</taxon>
        <taxon>Cestoda</taxon>
        <taxon>Eucestoda</taxon>
        <taxon>Diphyllobothriidea</taxon>
        <taxon>Diphyllobothriidae</taxon>
        <taxon>Dibothriocephalus</taxon>
    </lineage>
</organism>
<proteinExistence type="predicted"/>
<dbReference type="EMBL" id="UYRU01095881">
    <property type="protein sequence ID" value="VDN39556.1"/>
    <property type="molecule type" value="Genomic_DNA"/>
</dbReference>
<evidence type="ECO:0000313" key="2">
    <source>
        <dbReference type="Proteomes" id="UP000281553"/>
    </source>
</evidence>
<dbReference type="Proteomes" id="UP000281553">
    <property type="component" value="Unassembled WGS sequence"/>
</dbReference>
<reference evidence="1 2" key="1">
    <citation type="submission" date="2018-11" db="EMBL/GenBank/DDBJ databases">
        <authorList>
            <consortium name="Pathogen Informatics"/>
        </authorList>
    </citation>
    <scope>NUCLEOTIDE SEQUENCE [LARGE SCALE GENOMIC DNA]</scope>
</reference>
<evidence type="ECO:0000313" key="1">
    <source>
        <dbReference type="EMBL" id="VDN39556.1"/>
    </source>
</evidence>
<protein>
    <submittedName>
        <fullName evidence="1">Uncharacterized protein</fullName>
    </submittedName>
</protein>
<accession>A0A3P7R915</accession>
<sequence>MHTTVPKTAKKTGEAPPYVVLSRYNTDDASSWLTPAEAEARSEDPLSYPLPVTWELADFAFSQAVFVSQAMQPFEFAKHFGLLGNRLISRNSKHVWFGRHLADPKVSDLMKACRRKLQQMPGPAS</sequence>
<dbReference type="AlphaFoldDB" id="A0A3P7R915"/>
<keyword evidence="2" id="KW-1185">Reference proteome</keyword>
<dbReference type="OrthoDB" id="10034530at2759"/>
<gene>
    <name evidence="1" type="ORF">DILT_LOCUS17928</name>
</gene>
<name>A0A3P7R915_DIBLA</name>
<feature type="non-terminal residue" evidence="1">
    <location>
        <position position="125"/>
    </location>
</feature>